<dbReference type="AlphaFoldDB" id="A0A8T8HW35"/>
<dbReference type="Proteomes" id="UP000671828">
    <property type="component" value="Chromosome"/>
</dbReference>
<evidence type="ECO:0000313" key="4">
    <source>
        <dbReference type="EMBL" id="QTR02420.1"/>
    </source>
</evidence>
<evidence type="ECO:0000256" key="1">
    <source>
        <dbReference type="RuleBase" id="RU003793"/>
    </source>
</evidence>
<keyword evidence="3" id="KW-0378">Hydrolase</keyword>
<organism evidence="4 5">
    <name type="scientific">Saccharothrix algeriensis</name>
    <dbReference type="NCBI Taxonomy" id="173560"/>
    <lineage>
        <taxon>Bacteria</taxon>
        <taxon>Bacillati</taxon>
        <taxon>Actinomycetota</taxon>
        <taxon>Actinomycetes</taxon>
        <taxon>Pseudonocardiales</taxon>
        <taxon>Pseudonocardiaceae</taxon>
        <taxon>Saccharothrix</taxon>
    </lineage>
</organism>
<comment type="similarity">
    <text evidence="1">Belongs to the peptidase A24 family.</text>
</comment>
<evidence type="ECO:0000259" key="2">
    <source>
        <dbReference type="Pfam" id="PF01478"/>
    </source>
</evidence>
<feature type="domain" description="Prepilin type IV endopeptidase peptidase" evidence="2">
    <location>
        <begin position="56"/>
        <end position="162"/>
    </location>
</feature>
<dbReference type="GO" id="GO:0032259">
    <property type="term" value="P:methylation"/>
    <property type="evidence" value="ECO:0007669"/>
    <property type="project" value="UniProtKB-KW"/>
</dbReference>
<name>A0A8T8HW35_9PSEU</name>
<dbReference type="GO" id="GO:0016020">
    <property type="term" value="C:membrane"/>
    <property type="evidence" value="ECO:0007669"/>
    <property type="project" value="InterPro"/>
</dbReference>
<dbReference type="EC" id="2.1.1.-" evidence="3"/>
<keyword evidence="6" id="KW-1185">Reference proteome</keyword>
<dbReference type="InterPro" id="IPR014032">
    <property type="entry name" value="Peptidase_A24A_bac"/>
</dbReference>
<keyword evidence="3" id="KW-0489">Methyltransferase</keyword>
<sequence>MLVALSGLGAGVLGSRLLRALPRGADVRWPWCAAPTAALWSAAALVSPPRWLPVPLLLAWLGVLLAAADLRCGRLPDALTLPAYPAVAVALWSAGADPGRALGGCLVFLAAHLAVRRLRRSALGGGDVKLSGALGAVLGAVSWQALPVAAAVASAITLVVAVRWPADGLPHGPGLVGATWLTSVWGPW</sequence>
<evidence type="ECO:0000313" key="5">
    <source>
        <dbReference type="Proteomes" id="UP000671828"/>
    </source>
</evidence>
<dbReference type="InterPro" id="IPR000045">
    <property type="entry name" value="Prepilin_IV_endopep_pep"/>
</dbReference>
<dbReference type="Gene3D" id="1.20.120.1220">
    <property type="match status" value="1"/>
</dbReference>
<accession>A0A8T8HW35</accession>
<dbReference type="PRINTS" id="PR00864">
    <property type="entry name" value="PREPILNPTASE"/>
</dbReference>
<dbReference type="Proteomes" id="UP001195724">
    <property type="component" value="Unassembled WGS sequence"/>
</dbReference>
<dbReference type="RefSeq" id="WP_204844581.1">
    <property type="nucleotide sequence ID" value="NZ_JAFBCL010000001.1"/>
</dbReference>
<dbReference type="EMBL" id="CP072788">
    <property type="protein sequence ID" value="QTR02420.1"/>
    <property type="molecule type" value="Genomic_DNA"/>
</dbReference>
<protein>
    <submittedName>
        <fullName evidence="3 4">Prepilin peptidase</fullName>
        <ecNumber evidence="3">2.1.1.-</ecNumber>
        <ecNumber evidence="3">3.4.23.43</ecNumber>
    </submittedName>
</protein>
<reference evidence="4" key="2">
    <citation type="submission" date="2021-04" db="EMBL/GenBank/DDBJ databases">
        <title>Saccharothrix algeriensis WGS.</title>
        <authorList>
            <person name="Stuskova K."/>
            <person name="Hakalova E."/>
            <person name="Tebbal A.B."/>
            <person name="Eichmeier A."/>
        </authorList>
    </citation>
    <scope>NUCLEOTIDE SEQUENCE</scope>
    <source>
        <strain evidence="4">NRRL B-24137</strain>
    </source>
</reference>
<keyword evidence="3" id="KW-0808">Transferase</keyword>
<dbReference type="Pfam" id="PF01478">
    <property type="entry name" value="Peptidase_A24"/>
    <property type="match status" value="1"/>
</dbReference>
<dbReference type="GO" id="GO:0004190">
    <property type="term" value="F:aspartic-type endopeptidase activity"/>
    <property type="evidence" value="ECO:0007669"/>
    <property type="project" value="UniProtKB-EC"/>
</dbReference>
<evidence type="ECO:0000313" key="3">
    <source>
        <dbReference type="EMBL" id="MBM7814014.1"/>
    </source>
</evidence>
<proteinExistence type="inferred from homology"/>
<dbReference type="EMBL" id="JAFBCL010000001">
    <property type="protein sequence ID" value="MBM7814014.1"/>
    <property type="molecule type" value="Genomic_DNA"/>
</dbReference>
<dbReference type="EC" id="3.4.23.43" evidence="3"/>
<gene>
    <name evidence="4" type="ORF">J7S33_25275</name>
    <name evidence="3" type="ORF">JOE68_004879</name>
</gene>
<reference evidence="3 6" key="1">
    <citation type="submission" date="2021-01" db="EMBL/GenBank/DDBJ databases">
        <title>Sequencing the genomes of 1000 actinobacteria strains.</title>
        <authorList>
            <person name="Klenk H.-P."/>
        </authorList>
    </citation>
    <scope>NUCLEOTIDE SEQUENCE [LARGE SCALE GENOMIC DNA]</scope>
    <source>
        <strain evidence="3 6">DSM 44581</strain>
    </source>
</reference>
<evidence type="ECO:0000313" key="6">
    <source>
        <dbReference type="Proteomes" id="UP001195724"/>
    </source>
</evidence>
<dbReference type="GO" id="GO:0008168">
    <property type="term" value="F:methyltransferase activity"/>
    <property type="evidence" value="ECO:0007669"/>
    <property type="project" value="UniProtKB-KW"/>
</dbReference>